<dbReference type="GO" id="GO:0071555">
    <property type="term" value="P:cell wall organization"/>
    <property type="evidence" value="ECO:0007669"/>
    <property type="project" value="UniProtKB-KW"/>
</dbReference>
<dbReference type="GO" id="GO:0008760">
    <property type="term" value="F:UDP-N-acetylglucosamine 1-carboxyvinyltransferase activity"/>
    <property type="evidence" value="ECO:0007669"/>
    <property type="project" value="UniProtKB-UniRule"/>
</dbReference>
<comment type="caution">
    <text evidence="14">The sequence shown here is derived from an EMBL/GenBank/DDBJ whole genome shotgun (WGS) entry which is preliminary data.</text>
</comment>
<feature type="binding site" evidence="12">
    <location>
        <position position="338"/>
    </location>
    <ligand>
        <name>UDP-N-acetyl-alpha-D-glucosamine</name>
        <dbReference type="ChEBI" id="CHEBI:57705"/>
    </ligand>
</feature>
<comment type="caution">
    <text evidence="12">Lacks conserved residue(s) required for the propagation of feature annotation.</text>
</comment>
<comment type="similarity">
    <text evidence="10 12">Belongs to the EPSP synthase family. MurA subfamily.</text>
</comment>
<evidence type="ECO:0000256" key="2">
    <source>
        <dbReference type="ARBA" id="ARBA00004752"/>
    </source>
</evidence>
<evidence type="ECO:0000256" key="4">
    <source>
        <dbReference type="ARBA" id="ARBA00022618"/>
    </source>
</evidence>
<evidence type="ECO:0000313" key="15">
    <source>
        <dbReference type="Proteomes" id="UP000178168"/>
    </source>
</evidence>
<evidence type="ECO:0000256" key="10">
    <source>
        <dbReference type="ARBA" id="ARBA00038367"/>
    </source>
</evidence>
<evidence type="ECO:0000313" key="14">
    <source>
        <dbReference type="EMBL" id="OHA85495.1"/>
    </source>
</evidence>
<reference evidence="14 15" key="1">
    <citation type="journal article" date="2016" name="Nat. Commun.">
        <title>Thousands of microbial genomes shed light on interconnected biogeochemical processes in an aquifer system.</title>
        <authorList>
            <person name="Anantharaman K."/>
            <person name="Brown C.T."/>
            <person name="Hug L.A."/>
            <person name="Sharon I."/>
            <person name="Castelle C.J."/>
            <person name="Probst A.J."/>
            <person name="Thomas B.C."/>
            <person name="Singh A."/>
            <person name="Wilkins M.J."/>
            <person name="Karaoz U."/>
            <person name="Brodie E.L."/>
            <person name="Williams K.H."/>
            <person name="Hubbard S.S."/>
            <person name="Banfield J.F."/>
        </authorList>
    </citation>
    <scope>NUCLEOTIDE SEQUENCE [LARGE SCALE GENOMIC DNA]</scope>
</reference>
<dbReference type="GO" id="GO:0019277">
    <property type="term" value="P:UDP-N-acetylgalactosamine biosynthetic process"/>
    <property type="evidence" value="ECO:0007669"/>
    <property type="project" value="InterPro"/>
</dbReference>
<feature type="active site" description="Proton donor" evidence="12">
    <location>
        <position position="121"/>
    </location>
</feature>
<evidence type="ECO:0000256" key="1">
    <source>
        <dbReference type="ARBA" id="ARBA00004496"/>
    </source>
</evidence>
<dbReference type="SUPFAM" id="SSF55205">
    <property type="entry name" value="EPT/RTPC-like"/>
    <property type="match status" value="1"/>
</dbReference>
<dbReference type="NCBIfam" id="TIGR01072">
    <property type="entry name" value="murA"/>
    <property type="match status" value="1"/>
</dbReference>
<dbReference type="InterPro" id="IPR013792">
    <property type="entry name" value="RNA3'P_cycl/enolpyr_Trfase_a/b"/>
</dbReference>
<dbReference type="GO" id="GO:0009252">
    <property type="term" value="P:peptidoglycan biosynthetic process"/>
    <property type="evidence" value="ECO:0007669"/>
    <property type="project" value="UniProtKB-UniRule"/>
</dbReference>
<dbReference type="EC" id="2.5.1.7" evidence="12"/>
<keyword evidence="6 12" id="KW-0133">Cell shape</keyword>
<dbReference type="GO" id="GO:0051301">
    <property type="term" value="P:cell division"/>
    <property type="evidence" value="ECO:0007669"/>
    <property type="project" value="UniProtKB-KW"/>
</dbReference>
<dbReference type="AlphaFoldDB" id="A0A1G2SK97"/>
<dbReference type="GO" id="GO:0005737">
    <property type="term" value="C:cytoplasm"/>
    <property type="evidence" value="ECO:0007669"/>
    <property type="project" value="UniProtKB-SubCell"/>
</dbReference>
<comment type="pathway">
    <text evidence="2 12">Cell wall biogenesis; peptidoglycan biosynthesis.</text>
</comment>
<feature type="modified residue" description="2-(S-cysteinyl)pyruvic acid O-phosphothioketal" evidence="12">
    <location>
        <position position="121"/>
    </location>
</feature>
<feature type="domain" description="Enolpyruvate transferase" evidence="13">
    <location>
        <begin position="12"/>
        <end position="418"/>
    </location>
</feature>
<evidence type="ECO:0000256" key="7">
    <source>
        <dbReference type="ARBA" id="ARBA00022984"/>
    </source>
</evidence>
<dbReference type="UniPathway" id="UPA00219"/>
<dbReference type="Pfam" id="PF00275">
    <property type="entry name" value="EPSP_synthase"/>
    <property type="match status" value="1"/>
</dbReference>
<keyword evidence="8 12" id="KW-0131">Cell cycle</keyword>
<evidence type="ECO:0000256" key="8">
    <source>
        <dbReference type="ARBA" id="ARBA00023306"/>
    </source>
</evidence>
<evidence type="ECO:0000256" key="6">
    <source>
        <dbReference type="ARBA" id="ARBA00022960"/>
    </source>
</evidence>
<evidence type="ECO:0000256" key="11">
    <source>
        <dbReference type="ARBA" id="ARBA00047527"/>
    </source>
</evidence>
<dbReference type="PANTHER" id="PTHR43783">
    <property type="entry name" value="UDP-N-ACETYLGLUCOSAMINE 1-CARBOXYVINYLTRANSFERASE"/>
    <property type="match status" value="1"/>
</dbReference>
<evidence type="ECO:0000256" key="3">
    <source>
        <dbReference type="ARBA" id="ARBA00022490"/>
    </source>
</evidence>
<comment type="function">
    <text evidence="12">Cell wall formation. Adds enolpyruvyl to UDP-N-acetylglucosamine.</text>
</comment>
<feature type="binding site" evidence="12">
    <location>
        <position position="316"/>
    </location>
    <ligand>
        <name>UDP-N-acetyl-alpha-D-glucosamine</name>
        <dbReference type="ChEBI" id="CHEBI:57705"/>
    </ligand>
</feature>
<evidence type="ECO:0000259" key="13">
    <source>
        <dbReference type="Pfam" id="PF00275"/>
    </source>
</evidence>
<evidence type="ECO:0000256" key="5">
    <source>
        <dbReference type="ARBA" id="ARBA00022679"/>
    </source>
</evidence>
<dbReference type="InterPro" id="IPR036968">
    <property type="entry name" value="Enolpyruvate_Tfrase_sf"/>
</dbReference>
<comment type="subcellular location">
    <subcellularLocation>
        <location evidence="1 12">Cytoplasm</location>
    </subcellularLocation>
</comment>
<name>A0A1G2SK97_9BACT</name>
<proteinExistence type="inferred from homology"/>
<evidence type="ECO:0000256" key="12">
    <source>
        <dbReference type="HAMAP-Rule" id="MF_00111"/>
    </source>
</evidence>
<dbReference type="PANTHER" id="PTHR43783:SF1">
    <property type="entry name" value="UDP-N-ACETYLGLUCOSAMINE 1-CARBOXYVINYLTRANSFERASE"/>
    <property type="match status" value="1"/>
</dbReference>
<accession>A0A1G2SK97</accession>
<dbReference type="Proteomes" id="UP000178168">
    <property type="component" value="Unassembled WGS sequence"/>
</dbReference>
<organism evidence="14 15">
    <name type="scientific">Candidatus Yonathbacteria bacterium RIFOXYD1_FULL_52_36</name>
    <dbReference type="NCBI Taxonomy" id="1802730"/>
    <lineage>
        <taxon>Bacteria</taxon>
        <taxon>Candidatus Yonathiibacteriota</taxon>
    </lineage>
</organism>
<dbReference type="NCBIfam" id="NF006873">
    <property type="entry name" value="PRK09369.1"/>
    <property type="match status" value="1"/>
</dbReference>
<gene>
    <name evidence="12" type="primary">murA</name>
    <name evidence="14" type="ORF">A2591_01405</name>
</gene>
<dbReference type="CDD" id="cd01555">
    <property type="entry name" value="UdpNAET"/>
    <property type="match status" value="1"/>
</dbReference>
<feature type="binding site" evidence="12">
    <location>
        <begin position="126"/>
        <end position="130"/>
    </location>
    <ligand>
        <name>UDP-N-acetyl-alpha-D-glucosamine</name>
        <dbReference type="ChEBI" id="CHEBI:57705"/>
    </ligand>
</feature>
<keyword evidence="5 12" id="KW-0808">Transferase</keyword>
<dbReference type="Gene3D" id="3.65.10.10">
    <property type="entry name" value="Enolpyruvate transferase domain"/>
    <property type="match status" value="2"/>
</dbReference>
<sequence length="430" mass="46229">MPDTFVIEGLAGKRTLKGKISVSGAKNAALKLMAASVIFRDKVTLTNIPDIEDVRRMADLLAHMGALVSFDRGTMEILPPQNGNVPELAPDIAKRMRASVVLTGPLLARYGKVSFPHPGGCVIGARPIDLFTKGFEKMGAKVTVDKNGYVIKTAGKKLKGAELFFRKQSVTATETFMIAAVLAQGTTVLKNAAMEPEIEDLAKFLISGGARIEGAGTPTIKIHGDGLLVARGNAHATMPDRIDAGSFIILAALAGDDVEVTRINPAHLEALTSALQEAGIPLEIGKTSIRVRAKGKKVIPAQCGFQTHEYPGFPTDLQAPMTILLTQAHGESTVFETIFEGRLNYTESLKGMGADITMMDPHRVLVRGPRTLRGKNLESPDLRAGLAFVIAAVVAKGRSVIHNVYNIDRGYERIEERLQKIGVKIERIPA</sequence>
<keyword evidence="12" id="KW-0670">Pyruvate</keyword>
<keyword evidence="4 12" id="KW-0132">Cell division</keyword>
<feature type="binding site" evidence="12">
    <location>
        <begin position="26"/>
        <end position="27"/>
    </location>
    <ligand>
        <name>phosphoenolpyruvate</name>
        <dbReference type="ChEBI" id="CHEBI:58702"/>
    </ligand>
</feature>
<keyword evidence="3 12" id="KW-0963">Cytoplasm</keyword>
<dbReference type="GO" id="GO:0008360">
    <property type="term" value="P:regulation of cell shape"/>
    <property type="evidence" value="ECO:0007669"/>
    <property type="project" value="UniProtKB-KW"/>
</dbReference>
<evidence type="ECO:0000256" key="9">
    <source>
        <dbReference type="ARBA" id="ARBA00023316"/>
    </source>
</evidence>
<dbReference type="InterPro" id="IPR050068">
    <property type="entry name" value="MurA_subfamily"/>
</dbReference>
<feature type="binding site" evidence="12">
    <location>
        <position position="97"/>
    </location>
    <ligand>
        <name>UDP-N-acetyl-alpha-D-glucosamine</name>
        <dbReference type="ChEBI" id="CHEBI:57705"/>
    </ligand>
</feature>
<dbReference type="InterPro" id="IPR005750">
    <property type="entry name" value="UDP_GlcNAc_COvinyl_MurA"/>
</dbReference>
<dbReference type="HAMAP" id="MF_00111">
    <property type="entry name" value="MurA"/>
    <property type="match status" value="1"/>
</dbReference>
<dbReference type="InterPro" id="IPR001986">
    <property type="entry name" value="Enolpyruvate_Tfrase_dom"/>
</dbReference>
<comment type="catalytic activity">
    <reaction evidence="11 12">
        <text>phosphoenolpyruvate + UDP-N-acetyl-alpha-D-glucosamine = UDP-N-acetyl-3-O-(1-carboxyvinyl)-alpha-D-glucosamine + phosphate</text>
        <dbReference type="Rhea" id="RHEA:18681"/>
        <dbReference type="ChEBI" id="CHEBI:43474"/>
        <dbReference type="ChEBI" id="CHEBI:57705"/>
        <dbReference type="ChEBI" id="CHEBI:58702"/>
        <dbReference type="ChEBI" id="CHEBI:68483"/>
        <dbReference type="EC" id="2.5.1.7"/>
    </reaction>
</comment>
<dbReference type="STRING" id="1802730.A2591_01405"/>
<keyword evidence="7 12" id="KW-0573">Peptidoglycan synthesis</keyword>
<protein>
    <recommendedName>
        <fullName evidence="12">UDP-N-acetylglucosamine 1-carboxyvinyltransferase</fullName>
        <ecNumber evidence="12">2.5.1.7</ecNumber>
    </recommendedName>
    <alternativeName>
        <fullName evidence="12">Enoylpyruvate transferase</fullName>
    </alternativeName>
    <alternativeName>
        <fullName evidence="12">UDP-N-acetylglucosamine enolpyruvyl transferase</fullName>
        <shortName evidence="12">EPT</shortName>
    </alternativeName>
</protein>
<keyword evidence="9 12" id="KW-0961">Cell wall biogenesis/degradation</keyword>
<dbReference type="EMBL" id="MHUZ01000023">
    <property type="protein sequence ID" value="OHA85495.1"/>
    <property type="molecule type" value="Genomic_DNA"/>
</dbReference>